<organism evidence="3 4">
    <name type="scientific">Nonomuraea cypriaca</name>
    <dbReference type="NCBI Taxonomy" id="1187855"/>
    <lineage>
        <taxon>Bacteria</taxon>
        <taxon>Bacillati</taxon>
        <taxon>Actinomycetota</taxon>
        <taxon>Actinomycetes</taxon>
        <taxon>Streptosporangiales</taxon>
        <taxon>Streptosporangiaceae</taxon>
        <taxon>Nonomuraea</taxon>
    </lineage>
</organism>
<dbReference type="RefSeq" id="WP_195894410.1">
    <property type="nucleotide sequence ID" value="NZ_JADOGI010000013.1"/>
</dbReference>
<evidence type="ECO:0000256" key="1">
    <source>
        <dbReference type="SAM" id="MobiDB-lite"/>
    </source>
</evidence>
<feature type="region of interest" description="Disordered" evidence="1">
    <location>
        <begin position="50"/>
        <end position="105"/>
    </location>
</feature>
<protein>
    <submittedName>
        <fullName evidence="3">DUF397 domain-containing protein</fullName>
    </submittedName>
</protein>
<reference evidence="3" key="1">
    <citation type="submission" date="2020-11" db="EMBL/GenBank/DDBJ databases">
        <title>Whole-genome analyses of Nonomuraea sp. K274.</title>
        <authorList>
            <person name="Veyisoglu A."/>
        </authorList>
    </citation>
    <scope>NUCLEOTIDE SEQUENCE</scope>
    <source>
        <strain evidence="3">K274</strain>
    </source>
</reference>
<feature type="compositionally biased region" description="Low complexity" evidence="1">
    <location>
        <begin position="78"/>
        <end position="87"/>
    </location>
</feature>
<evidence type="ECO:0000313" key="3">
    <source>
        <dbReference type="EMBL" id="MBF8185431.1"/>
    </source>
</evidence>
<dbReference type="AlphaFoldDB" id="A0A931A3B2"/>
<feature type="domain" description="DUF397" evidence="2">
    <location>
        <begin position="6"/>
        <end position="35"/>
    </location>
</feature>
<dbReference type="Proteomes" id="UP000605361">
    <property type="component" value="Unassembled WGS sequence"/>
</dbReference>
<keyword evidence="4" id="KW-1185">Reference proteome</keyword>
<accession>A0A931A3B2</accession>
<sequence>MNFNTANWHKSVQSGNNGGNCVEVAVVRGPSLSDSCEIWDERVLLMRNRARQDDQDSDCRREATTSTNSSWPASIQPSGTSSTSSRGEPFDMTRIPEFHGPHSGSPQPGCVEIIWYEPSRRVRRIRVVAHSCECRQILFELCAAGGQGFVRRTDRAGPTTYESAWMLTAAARSLYDRILRGRLASST</sequence>
<dbReference type="InterPro" id="IPR007278">
    <property type="entry name" value="DUF397"/>
</dbReference>
<dbReference type="Pfam" id="PF04149">
    <property type="entry name" value="DUF397"/>
    <property type="match status" value="1"/>
</dbReference>
<feature type="compositionally biased region" description="Polar residues" evidence="1">
    <location>
        <begin position="64"/>
        <end position="77"/>
    </location>
</feature>
<proteinExistence type="predicted"/>
<feature type="compositionally biased region" description="Basic and acidic residues" evidence="1">
    <location>
        <begin position="88"/>
        <end position="100"/>
    </location>
</feature>
<evidence type="ECO:0000313" key="4">
    <source>
        <dbReference type="Proteomes" id="UP000605361"/>
    </source>
</evidence>
<name>A0A931A3B2_9ACTN</name>
<feature type="compositionally biased region" description="Basic and acidic residues" evidence="1">
    <location>
        <begin position="50"/>
        <end position="63"/>
    </location>
</feature>
<evidence type="ECO:0000259" key="2">
    <source>
        <dbReference type="Pfam" id="PF04149"/>
    </source>
</evidence>
<gene>
    <name evidence="3" type="ORF">ITP53_06700</name>
</gene>
<dbReference type="EMBL" id="JADOGI010000013">
    <property type="protein sequence ID" value="MBF8185431.1"/>
    <property type="molecule type" value="Genomic_DNA"/>
</dbReference>
<comment type="caution">
    <text evidence="3">The sequence shown here is derived from an EMBL/GenBank/DDBJ whole genome shotgun (WGS) entry which is preliminary data.</text>
</comment>